<dbReference type="Gene3D" id="2.40.320.10">
    <property type="entry name" value="Hypothetical Protein Pfu-838710-001"/>
    <property type="match status" value="1"/>
</dbReference>
<dbReference type="GO" id="GO:0003712">
    <property type="term" value="F:transcription coregulator activity"/>
    <property type="evidence" value="ECO:0007669"/>
    <property type="project" value="InterPro"/>
</dbReference>
<proteinExistence type="inferred from homology"/>
<accession>E1Z4Z9</accession>
<sequence>MAALECRAVGTVEEAQLGELMELLVGLSGTQPEALEQQEVVLAAPAAAAAATSGAPAAWKPDLRLQHDLTPGANRTDVQSDTWTALQFSLHLRGKQHAALPATVRHVTRTQCSGGDVPAFWQALGFAPRYQLLRRGHRVSVQLEGHEVEVSVCRVLRLPRPGAGAPAPDAEAMQQAAELAPGRLLVEAVACVPSEADHMDSVGAVAALAALLQPYTELQRPPRAPGEPL</sequence>
<dbReference type="GO" id="GO:0016592">
    <property type="term" value="C:mediator complex"/>
    <property type="evidence" value="ECO:0007669"/>
    <property type="project" value="InterPro"/>
</dbReference>
<evidence type="ECO:0000256" key="5">
    <source>
        <dbReference type="ARBA" id="ARBA00023242"/>
    </source>
</evidence>
<reference evidence="6 7" key="1">
    <citation type="journal article" date="2010" name="Plant Cell">
        <title>The Chlorella variabilis NC64A genome reveals adaptation to photosymbiosis, coevolution with viruses, and cryptic sex.</title>
        <authorList>
            <person name="Blanc G."/>
            <person name="Duncan G."/>
            <person name="Agarkova I."/>
            <person name="Borodovsky M."/>
            <person name="Gurnon J."/>
            <person name="Kuo A."/>
            <person name="Lindquist E."/>
            <person name="Lucas S."/>
            <person name="Pangilinan J."/>
            <person name="Polle J."/>
            <person name="Salamov A."/>
            <person name="Terry A."/>
            <person name="Yamada T."/>
            <person name="Dunigan D.D."/>
            <person name="Grigoriev I.V."/>
            <person name="Claverie J.M."/>
            <person name="Van Etten J.L."/>
        </authorList>
    </citation>
    <scope>NUCLEOTIDE SEQUENCE [LARGE SCALE GENOMIC DNA]</scope>
    <source>
        <strain evidence="6 7">NC64A</strain>
    </source>
</reference>
<keyword evidence="3" id="KW-0805">Transcription regulation</keyword>
<dbReference type="AlphaFoldDB" id="E1Z4Z9"/>
<dbReference type="GeneID" id="17358938"/>
<dbReference type="RefSeq" id="XP_005851249.1">
    <property type="nucleotide sequence ID" value="XM_005851187.1"/>
</dbReference>
<name>E1Z4Z9_CHLVA</name>
<dbReference type="Proteomes" id="UP000008141">
    <property type="component" value="Unassembled WGS sequence"/>
</dbReference>
<evidence type="ECO:0000256" key="3">
    <source>
        <dbReference type="ARBA" id="ARBA00023015"/>
    </source>
</evidence>
<dbReference type="InParanoid" id="E1Z4Z9"/>
<dbReference type="GO" id="GO:0006357">
    <property type="term" value="P:regulation of transcription by RNA polymerase II"/>
    <property type="evidence" value="ECO:0007669"/>
    <property type="project" value="InterPro"/>
</dbReference>
<gene>
    <name evidence="6" type="ORF">CHLNCDRAFT_137982</name>
</gene>
<dbReference type="KEGG" id="cvr:CHLNCDRAFT_137982"/>
<evidence type="ECO:0000256" key="2">
    <source>
        <dbReference type="ARBA" id="ARBA00009814"/>
    </source>
</evidence>
<keyword evidence="5" id="KW-0539">Nucleus</keyword>
<dbReference type="OrthoDB" id="510181at2759"/>
<dbReference type="InterPro" id="IPR019095">
    <property type="entry name" value="Mediator_Med18"/>
</dbReference>
<keyword evidence="7" id="KW-1185">Reference proteome</keyword>
<keyword evidence="4" id="KW-0804">Transcription</keyword>
<dbReference type="GO" id="GO:0006369">
    <property type="term" value="P:termination of RNA polymerase II transcription"/>
    <property type="evidence" value="ECO:0007669"/>
    <property type="project" value="TreeGrafter"/>
</dbReference>
<dbReference type="PANTHER" id="PTHR13321:SF2">
    <property type="entry name" value="MEDIATOR OF RNA POLYMERASE II TRANSCRIPTION SUBUNIT 18"/>
    <property type="match status" value="1"/>
</dbReference>
<dbReference type="EMBL" id="GL433836">
    <property type="protein sequence ID" value="EFN59147.1"/>
    <property type="molecule type" value="Genomic_DNA"/>
</dbReference>
<dbReference type="FunCoup" id="E1Z4Z9">
    <property type="interactions" value="1099"/>
</dbReference>
<evidence type="ECO:0000313" key="7">
    <source>
        <dbReference type="Proteomes" id="UP000008141"/>
    </source>
</evidence>
<evidence type="ECO:0000313" key="6">
    <source>
        <dbReference type="EMBL" id="EFN59147.1"/>
    </source>
</evidence>
<comment type="subcellular location">
    <subcellularLocation>
        <location evidence="1">Nucleus</location>
    </subcellularLocation>
</comment>
<dbReference type="GO" id="GO:0070847">
    <property type="term" value="C:core mediator complex"/>
    <property type="evidence" value="ECO:0007669"/>
    <property type="project" value="TreeGrafter"/>
</dbReference>
<organism evidence="7">
    <name type="scientific">Chlorella variabilis</name>
    <name type="common">Green alga</name>
    <dbReference type="NCBI Taxonomy" id="554065"/>
    <lineage>
        <taxon>Eukaryota</taxon>
        <taxon>Viridiplantae</taxon>
        <taxon>Chlorophyta</taxon>
        <taxon>core chlorophytes</taxon>
        <taxon>Trebouxiophyceae</taxon>
        <taxon>Chlorellales</taxon>
        <taxon>Chlorellaceae</taxon>
        <taxon>Chlorella clade</taxon>
        <taxon>Chlorella</taxon>
    </lineage>
</organism>
<dbReference type="OMA" id="RWEVRHE"/>
<evidence type="ECO:0000256" key="1">
    <source>
        <dbReference type="ARBA" id="ARBA00004123"/>
    </source>
</evidence>
<dbReference type="STRING" id="554065.E1Z4Z9"/>
<protein>
    <submittedName>
        <fullName evidence="6">Expressed protein</fullName>
    </submittedName>
</protein>
<dbReference type="eggNOG" id="KOG3264">
    <property type="taxonomic scope" value="Eukaryota"/>
</dbReference>
<comment type="similarity">
    <text evidence="2">Belongs to the Mediator complex subunit 18 family.</text>
</comment>
<dbReference type="PANTHER" id="PTHR13321">
    <property type="entry name" value="MEDIATOR OF RNA POLYMERASE II TRANSCRIPTION, SUBUNIT 18"/>
    <property type="match status" value="1"/>
</dbReference>
<evidence type="ECO:0000256" key="4">
    <source>
        <dbReference type="ARBA" id="ARBA00023163"/>
    </source>
</evidence>